<keyword evidence="3" id="KW-1185">Reference proteome</keyword>
<organism evidence="2 3">
    <name type="scientific">Funneliformis mosseae</name>
    <name type="common">Endomycorrhizal fungus</name>
    <name type="synonym">Glomus mosseae</name>
    <dbReference type="NCBI Taxonomy" id="27381"/>
    <lineage>
        <taxon>Eukaryota</taxon>
        <taxon>Fungi</taxon>
        <taxon>Fungi incertae sedis</taxon>
        <taxon>Mucoromycota</taxon>
        <taxon>Glomeromycotina</taxon>
        <taxon>Glomeromycetes</taxon>
        <taxon>Glomerales</taxon>
        <taxon>Glomeraceae</taxon>
        <taxon>Funneliformis</taxon>
    </lineage>
</organism>
<dbReference type="Proteomes" id="UP000789375">
    <property type="component" value="Unassembled WGS sequence"/>
</dbReference>
<evidence type="ECO:0000256" key="1">
    <source>
        <dbReference type="SAM" id="SignalP"/>
    </source>
</evidence>
<sequence length="435" mass="48351">MKPFSLVSTCLFFSLTLFSISSTSAQCIDQPSPIKPRNKMAVACSMVKQPKKNLKFHVSNETNMFDLQFFCEIQDKALCEKAKSSFEEAGRIITSTLILNTPIIINATFQDMEDPGILGAAGPLRSIPMKDDDGIERLYPQALVKQFQLGSHPEFAPVDIVADFNSLVPFWFEGDPPITNKQIGFLELILHELMHGLGFNSAWSDNFPQAATPEIIGLTTEPGITDLNATIVFRGFQERALDKYLILLPDNKTTTFYANELNKFANGSTFKNVDDFSDKFIASPQYLVGKEIFSYFVTPKSLAFKPSVSDKEEDMTYLETSLNPFERGSSISHVDIAMYTNTSEFLMTYLQESGRTLNDSIRIGGNFAGGAIGYKLRLILESLGYATRENPKPYNPSPPVFSADTSDINSSSRITFLCNIYLAFAVGITMIISNL</sequence>
<reference evidence="2" key="1">
    <citation type="submission" date="2021-06" db="EMBL/GenBank/DDBJ databases">
        <authorList>
            <person name="Kallberg Y."/>
            <person name="Tangrot J."/>
            <person name="Rosling A."/>
        </authorList>
    </citation>
    <scope>NUCLEOTIDE SEQUENCE</scope>
    <source>
        <strain evidence="2">87-6 pot B 2015</strain>
    </source>
</reference>
<feature type="chain" id="PRO_5040139440" evidence="1">
    <location>
        <begin position="26"/>
        <end position="435"/>
    </location>
</feature>
<evidence type="ECO:0000313" key="2">
    <source>
        <dbReference type="EMBL" id="CAG8559695.1"/>
    </source>
</evidence>
<comment type="caution">
    <text evidence="2">The sequence shown here is derived from an EMBL/GenBank/DDBJ whole genome shotgun (WGS) entry which is preliminary data.</text>
</comment>
<keyword evidence="1" id="KW-0732">Signal</keyword>
<dbReference type="EMBL" id="CAJVPP010001509">
    <property type="protein sequence ID" value="CAG8559695.1"/>
    <property type="molecule type" value="Genomic_DNA"/>
</dbReference>
<dbReference type="AlphaFoldDB" id="A0A9N9FV47"/>
<evidence type="ECO:0000313" key="3">
    <source>
        <dbReference type="Proteomes" id="UP000789375"/>
    </source>
</evidence>
<protein>
    <submittedName>
        <fullName evidence="2">16619_t:CDS:1</fullName>
    </submittedName>
</protein>
<name>A0A9N9FV47_FUNMO</name>
<gene>
    <name evidence="2" type="ORF">FMOSSE_LOCUS6894</name>
</gene>
<feature type="signal peptide" evidence="1">
    <location>
        <begin position="1"/>
        <end position="25"/>
    </location>
</feature>
<accession>A0A9N9FV47</accession>
<proteinExistence type="predicted"/>